<dbReference type="Pfam" id="PF02621">
    <property type="entry name" value="VitK2_biosynth"/>
    <property type="match status" value="1"/>
</dbReference>
<reference evidence="5 6" key="1">
    <citation type="submission" date="2019-09" db="EMBL/GenBank/DDBJ databases">
        <title>Genome sequence and assembly of Taibaiella sp.</title>
        <authorList>
            <person name="Chhetri G."/>
        </authorList>
    </citation>
    <scope>NUCLEOTIDE SEQUENCE [LARGE SCALE GENOMIC DNA]</scope>
    <source>
        <strain evidence="5 6">KVB11</strain>
    </source>
</reference>
<evidence type="ECO:0000256" key="2">
    <source>
        <dbReference type="ARBA" id="ARBA00022428"/>
    </source>
</evidence>
<dbReference type="GO" id="GO:0009234">
    <property type="term" value="P:menaquinone biosynthetic process"/>
    <property type="evidence" value="ECO:0007669"/>
    <property type="project" value="UniProtKB-UniRule"/>
</dbReference>
<name>A0A5M6CMQ7_9BACT</name>
<evidence type="ECO:0000313" key="5">
    <source>
        <dbReference type="EMBL" id="KAA5536488.1"/>
    </source>
</evidence>
<dbReference type="Proteomes" id="UP000323632">
    <property type="component" value="Unassembled WGS sequence"/>
</dbReference>
<dbReference type="PANTHER" id="PTHR37690">
    <property type="entry name" value="CHORISMATE DEHYDRATASE"/>
    <property type="match status" value="1"/>
</dbReference>
<accession>A0A5M6CMQ7</accession>
<gene>
    <name evidence="4" type="primary">mqnA</name>
    <name evidence="5" type="ORF">F0919_02130</name>
</gene>
<comment type="catalytic activity">
    <reaction evidence="4">
        <text>chorismate = 3-[(1-carboxyvinyl)-oxy]benzoate + H2O</text>
        <dbReference type="Rhea" id="RHEA:40051"/>
        <dbReference type="ChEBI" id="CHEBI:15377"/>
        <dbReference type="ChEBI" id="CHEBI:29748"/>
        <dbReference type="ChEBI" id="CHEBI:76981"/>
        <dbReference type="EC" id="4.2.1.151"/>
    </reaction>
</comment>
<sequence length="250" mass="28646">MNRKIKVSAVSYLNTKPLLYGIERHSIINDIDLQLEYPALIAQHLREDTVDIGLVPVAAIPSIPNARIVSDYGIAADGKVASVCIYSRVPIEEIDSIYLDYQSRTSVRLAQVLLKHYWKIAVPIIQAPENYIELIKGKTAGVIIGDRALQQNSHFEYVYDLAEYWKTFTGLPFVFAAWVANKDLPEDFISKFNEANKNGLAHIDEVVAENRIDYYDLQVYYRENIQYDLNEENRKGLELFLEYLKDPTIV</sequence>
<evidence type="ECO:0000313" key="6">
    <source>
        <dbReference type="Proteomes" id="UP000323632"/>
    </source>
</evidence>
<protein>
    <recommendedName>
        <fullName evidence="4">Chorismate dehydratase</fullName>
        <ecNumber evidence="4">4.2.1.151</ecNumber>
    </recommendedName>
    <alternativeName>
        <fullName evidence="4">Menaquinone biosynthetic enzyme MqnA</fullName>
    </alternativeName>
</protein>
<dbReference type="HAMAP" id="MF_00995">
    <property type="entry name" value="MqnA"/>
    <property type="match status" value="1"/>
</dbReference>
<comment type="similarity">
    <text evidence="4">Belongs to the MqnA/MqnD family. MqnA subfamily.</text>
</comment>
<organism evidence="5 6">
    <name type="scientific">Taibaiella lutea</name>
    <dbReference type="NCBI Taxonomy" id="2608001"/>
    <lineage>
        <taxon>Bacteria</taxon>
        <taxon>Pseudomonadati</taxon>
        <taxon>Bacteroidota</taxon>
        <taxon>Chitinophagia</taxon>
        <taxon>Chitinophagales</taxon>
        <taxon>Chitinophagaceae</taxon>
        <taxon>Taibaiella</taxon>
    </lineage>
</organism>
<dbReference type="Gene3D" id="3.40.190.10">
    <property type="entry name" value="Periplasmic binding protein-like II"/>
    <property type="match status" value="2"/>
</dbReference>
<dbReference type="UniPathway" id="UPA00079"/>
<proteinExistence type="inferred from homology"/>
<dbReference type="EC" id="4.2.1.151" evidence="4"/>
<keyword evidence="3 4" id="KW-0456">Lyase</keyword>
<evidence type="ECO:0000256" key="3">
    <source>
        <dbReference type="ARBA" id="ARBA00023239"/>
    </source>
</evidence>
<dbReference type="RefSeq" id="WP_150031065.1">
    <property type="nucleotide sequence ID" value="NZ_VWSH01000001.1"/>
</dbReference>
<keyword evidence="6" id="KW-1185">Reference proteome</keyword>
<dbReference type="InterPro" id="IPR003773">
    <property type="entry name" value="Menaquinone_biosynth"/>
</dbReference>
<dbReference type="PANTHER" id="PTHR37690:SF1">
    <property type="entry name" value="CHORISMATE DEHYDRATASE"/>
    <property type="match status" value="1"/>
</dbReference>
<dbReference type="GO" id="GO:0016836">
    <property type="term" value="F:hydro-lyase activity"/>
    <property type="evidence" value="ECO:0007669"/>
    <property type="project" value="UniProtKB-UniRule"/>
</dbReference>
<evidence type="ECO:0000256" key="4">
    <source>
        <dbReference type="HAMAP-Rule" id="MF_00995"/>
    </source>
</evidence>
<comment type="pathway">
    <text evidence="1 4">Quinol/quinone metabolism; menaquinone biosynthesis.</text>
</comment>
<evidence type="ECO:0000256" key="1">
    <source>
        <dbReference type="ARBA" id="ARBA00004863"/>
    </source>
</evidence>
<comment type="function">
    <text evidence="4">Catalyzes the dehydration of chorismate into 3-[(1-carboxyvinyl)oxy]benzoate, a step in the biosynthesis of menaquinone (MK, vitamin K2).</text>
</comment>
<dbReference type="SUPFAM" id="SSF53850">
    <property type="entry name" value="Periplasmic binding protein-like II"/>
    <property type="match status" value="1"/>
</dbReference>
<comment type="caution">
    <text evidence="5">The sequence shown here is derived from an EMBL/GenBank/DDBJ whole genome shotgun (WGS) entry which is preliminary data.</text>
</comment>
<keyword evidence="2 4" id="KW-0474">Menaquinone biosynthesis</keyword>
<dbReference type="CDD" id="cd13634">
    <property type="entry name" value="PBP2_Sco4506"/>
    <property type="match status" value="1"/>
</dbReference>
<dbReference type="AlphaFoldDB" id="A0A5M6CMQ7"/>
<dbReference type="EMBL" id="VWSH01000001">
    <property type="protein sequence ID" value="KAA5536488.1"/>
    <property type="molecule type" value="Genomic_DNA"/>
</dbReference>
<dbReference type="InterPro" id="IPR030868">
    <property type="entry name" value="MqnA"/>
</dbReference>